<sequence>MLTQSVQAASSLLRSEKDAIKRSFEPVLRCRTIVKCPVTQREDPSFKEKFMEIFFLVLMAMPEDSQFWRFIDSQEEFQPRHPYLIGI</sequence>
<protein>
    <submittedName>
        <fullName evidence="1">Uncharacterized protein</fullName>
    </submittedName>
</protein>
<reference evidence="1 2" key="1">
    <citation type="submission" date="2021-06" db="EMBL/GenBank/DDBJ databases">
        <title>Caerostris extrusa draft genome.</title>
        <authorList>
            <person name="Kono N."/>
            <person name="Arakawa K."/>
        </authorList>
    </citation>
    <scope>NUCLEOTIDE SEQUENCE [LARGE SCALE GENOMIC DNA]</scope>
</reference>
<dbReference type="EMBL" id="BPLR01019542">
    <property type="protein sequence ID" value="GIX69025.1"/>
    <property type="molecule type" value="Genomic_DNA"/>
</dbReference>
<accession>A0AAV4M9U6</accession>
<keyword evidence="2" id="KW-1185">Reference proteome</keyword>
<proteinExistence type="predicted"/>
<evidence type="ECO:0000313" key="2">
    <source>
        <dbReference type="Proteomes" id="UP001054945"/>
    </source>
</evidence>
<dbReference type="AlphaFoldDB" id="A0AAV4M9U6"/>
<organism evidence="1 2">
    <name type="scientific">Caerostris extrusa</name>
    <name type="common">Bark spider</name>
    <name type="synonym">Caerostris bankana</name>
    <dbReference type="NCBI Taxonomy" id="172846"/>
    <lineage>
        <taxon>Eukaryota</taxon>
        <taxon>Metazoa</taxon>
        <taxon>Ecdysozoa</taxon>
        <taxon>Arthropoda</taxon>
        <taxon>Chelicerata</taxon>
        <taxon>Arachnida</taxon>
        <taxon>Araneae</taxon>
        <taxon>Araneomorphae</taxon>
        <taxon>Entelegynae</taxon>
        <taxon>Araneoidea</taxon>
        <taxon>Araneidae</taxon>
        <taxon>Caerostris</taxon>
    </lineage>
</organism>
<gene>
    <name evidence="1" type="ORF">CEXT_221781</name>
</gene>
<comment type="caution">
    <text evidence="1">The sequence shown here is derived from an EMBL/GenBank/DDBJ whole genome shotgun (WGS) entry which is preliminary data.</text>
</comment>
<name>A0AAV4M9U6_CAEEX</name>
<dbReference type="Proteomes" id="UP001054945">
    <property type="component" value="Unassembled WGS sequence"/>
</dbReference>
<evidence type="ECO:0000313" key="1">
    <source>
        <dbReference type="EMBL" id="GIX69025.1"/>
    </source>
</evidence>